<dbReference type="InterPro" id="IPR006373">
    <property type="entry name" value="VSA_Rifin"/>
</dbReference>
<dbReference type="Proteomes" id="UP000030697">
    <property type="component" value="Unassembled WGS sequence"/>
</dbReference>
<organism evidence="2 3">
    <name type="scientific">Plasmodium falciparum UGT5.1</name>
    <dbReference type="NCBI Taxonomy" id="1237627"/>
    <lineage>
        <taxon>Eukaryota</taxon>
        <taxon>Sar</taxon>
        <taxon>Alveolata</taxon>
        <taxon>Apicomplexa</taxon>
        <taxon>Aconoidasida</taxon>
        <taxon>Haemosporida</taxon>
        <taxon>Plasmodiidae</taxon>
        <taxon>Plasmodium</taxon>
        <taxon>Plasmodium (Laverania)</taxon>
    </lineage>
</organism>
<proteinExistence type="predicted"/>
<sequence>MKAVMQDFDRQTSQRFEEYNERIIKNRQKCKEECEKDIQKIILKDKLEKELMDKFATLQTDIQNDAIPTCVCEKSLADKVEKTCLKCTQNLGGIVAPSLGVLGGIAEGALSVWKPVAIKAAIAAAEKAGAAEGAVAGNAKGMEIVIHFLKDWGVDKFCSEIYGTFISTNRYAEVTKFVNAIITKRTQKCTLLAANSGNEVMCSQFDISFGINDAAGNPLARPPVDNFISKKINQLAVQVKKTADYVTETTTEKVTAELTTKQTTAINATYASYEITIIASIIAIIVIVLIMVIIYLILRYRRKKKMKKKLQYIKLLEE</sequence>
<dbReference type="Pfam" id="PF02009">
    <property type="entry name" value="RIFIN"/>
    <property type="match status" value="1"/>
</dbReference>
<dbReference type="AlphaFoldDB" id="W7JCH8"/>
<feature type="transmembrane region" description="Helical" evidence="1">
    <location>
        <begin position="277"/>
        <end position="298"/>
    </location>
</feature>
<protein>
    <submittedName>
        <fullName evidence="2">Surface antigen</fullName>
    </submittedName>
</protein>
<keyword evidence="1" id="KW-0812">Transmembrane</keyword>
<keyword evidence="1" id="KW-1133">Transmembrane helix</keyword>
<dbReference type="NCBIfam" id="TIGR01477">
    <property type="entry name" value="RIFIN"/>
    <property type="match status" value="1"/>
</dbReference>
<gene>
    <name evidence="2" type="ORF">C923_02740</name>
</gene>
<name>W7JCH8_PLAFA</name>
<evidence type="ECO:0000256" key="1">
    <source>
        <dbReference type="SAM" id="Phobius"/>
    </source>
</evidence>
<keyword evidence="1" id="KW-0472">Membrane</keyword>
<reference evidence="2 3" key="1">
    <citation type="submission" date="2013-02" db="EMBL/GenBank/DDBJ databases">
        <title>The Genome Sequence of Plasmodium falciparum UGT5.1.</title>
        <authorList>
            <consortium name="The Broad Institute Genome Sequencing Platform"/>
            <consortium name="The Broad Institute Genome Sequencing Center for Infectious Disease"/>
            <person name="Neafsey D."/>
            <person name="Cheeseman I."/>
            <person name="Volkman S."/>
            <person name="Adams J."/>
            <person name="Walker B."/>
            <person name="Young S.K."/>
            <person name="Zeng Q."/>
            <person name="Gargeya S."/>
            <person name="Fitzgerald M."/>
            <person name="Haas B."/>
            <person name="Abouelleil A."/>
            <person name="Alvarado L."/>
            <person name="Arachchi H.M."/>
            <person name="Berlin A.M."/>
            <person name="Chapman S.B."/>
            <person name="Dewar J."/>
            <person name="Goldberg J."/>
            <person name="Griggs A."/>
            <person name="Gujja S."/>
            <person name="Hansen M."/>
            <person name="Howarth C."/>
            <person name="Imamovic A."/>
            <person name="Larimer J."/>
            <person name="McCowan C."/>
            <person name="Murphy C."/>
            <person name="Neiman D."/>
            <person name="Pearson M."/>
            <person name="Priest M."/>
            <person name="Roberts A."/>
            <person name="Saif S."/>
            <person name="Shea T."/>
            <person name="Sisk P."/>
            <person name="Sykes S."/>
            <person name="Wortman J."/>
            <person name="Nusbaum C."/>
            <person name="Birren B."/>
        </authorList>
    </citation>
    <scope>NUCLEOTIDE SEQUENCE [LARGE SCALE GENOMIC DNA]</scope>
    <source>
        <strain evidence="2 3">UGT5.1</strain>
    </source>
</reference>
<accession>W7JCH8</accession>
<evidence type="ECO:0000313" key="2">
    <source>
        <dbReference type="EMBL" id="EWC76597.1"/>
    </source>
</evidence>
<dbReference type="EMBL" id="KE124564">
    <property type="protein sequence ID" value="EWC76597.1"/>
    <property type="molecule type" value="Genomic_DNA"/>
</dbReference>
<evidence type="ECO:0000313" key="3">
    <source>
        <dbReference type="Proteomes" id="UP000030697"/>
    </source>
</evidence>